<dbReference type="Gene3D" id="3.10.20.90">
    <property type="entry name" value="Phosphatidylinositol 3-kinase Catalytic Subunit, Chain A, domain 1"/>
    <property type="match status" value="1"/>
</dbReference>
<evidence type="ECO:0000313" key="2">
    <source>
        <dbReference type="EMBL" id="GKV26115.1"/>
    </source>
</evidence>
<proteinExistence type="predicted"/>
<organism evidence="2 3">
    <name type="scientific">Rubroshorea leprosula</name>
    <dbReference type="NCBI Taxonomy" id="152421"/>
    <lineage>
        <taxon>Eukaryota</taxon>
        <taxon>Viridiplantae</taxon>
        <taxon>Streptophyta</taxon>
        <taxon>Embryophyta</taxon>
        <taxon>Tracheophyta</taxon>
        <taxon>Spermatophyta</taxon>
        <taxon>Magnoliopsida</taxon>
        <taxon>eudicotyledons</taxon>
        <taxon>Gunneridae</taxon>
        <taxon>Pentapetalae</taxon>
        <taxon>rosids</taxon>
        <taxon>malvids</taxon>
        <taxon>Malvales</taxon>
        <taxon>Dipterocarpaceae</taxon>
        <taxon>Rubroshorea</taxon>
    </lineage>
</organism>
<protein>
    <recommendedName>
        <fullName evidence="1">UBL3-like ubiquitin domain-containing protein</fullName>
    </recommendedName>
</protein>
<keyword evidence="3" id="KW-1185">Reference proteome</keyword>
<dbReference type="EMBL" id="BPVZ01000071">
    <property type="protein sequence ID" value="GKV26115.1"/>
    <property type="molecule type" value="Genomic_DNA"/>
</dbReference>
<dbReference type="Pfam" id="PF13881">
    <property type="entry name" value="Rad60-SLD_2"/>
    <property type="match status" value="1"/>
</dbReference>
<dbReference type="Proteomes" id="UP001054252">
    <property type="component" value="Unassembled WGS sequence"/>
</dbReference>
<evidence type="ECO:0000313" key="3">
    <source>
        <dbReference type="Proteomes" id="UP001054252"/>
    </source>
</evidence>
<dbReference type="InterPro" id="IPR040015">
    <property type="entry name" value="UBL3-like"/>
</dbReference>
<feature type="domain" description="UBL3-like ubiquitin" evidence="1">
    <location>
        <begin position="5"/>
        <end position="47"/>
    </location>
</feature>
<dbReference type="InterPro" id="IPR029071">
    <property type="entry name" value="Ubiquitin-like_domsf"/>
</dbReference>
<dbReference type="PANTHER" id="PTHR13169">
    <property type="entry name" value="UBIQUITIN-LIKE PROTEIN 3 HCG-1 PROTEIN"/>
    <property type="match status" value="1"/>
</dbReference>
<evidence type="ECO:0000259" key="1">
    <source>
        <dbReference type="Pfam" id="PF13881"/>
    </source>
</evidence>
<dbReference type="PANTHER" id="PTHR13169:SF1">
    <property type="entry name" value="MEMBRANE-ANCHORED UBIQUITIN-FOLD PROTEIN 4"/>
    <property type="match status" value="1"/>
</dbReference>
<comment type="caution">
    <text evidence="2">The sequence shown here is derived from an EMBL/GenBank/DDBJ whole genome shotgun (WGS) entry which is preliminary data.</text>
</comment>
<dbReference type="SUPFAM" id="SSF54236">
    <property type="entry name" value="Ubiquitin-like"/>
    <property type="match status" value="1"/>
</dbReference>
<sequence>MPEEDLVEVKFRLYDGSDIGPFRCSPTSAVAMLKERIASDWPKGSDGSGNQVTKQWFDVDVVICWLNYNLNLSYNCNSVWASSASTV</sequence>
<dbReference type="AlphaFoldDB" id="A0AAV5KNA0"/>
<reference evidence="2 3" key="1">
    <citation type="journal article" date="2021" name="Commun. Biol.">
        <title>The genome of Shorea leprosula (Dipterocarpaceae) highlights the ecological relevance of drought in aseasonal tropical rainforests.</title>
        <authorList>
            <person name="Ng K.K.S."/>
            <person name="Kobayashi M.J."/>
            <person name="Fawcett J.A."/>
            <person name="Hatakeyama M."/>
            <person name="Paape T."/>
            <person name="Ng C.H."/>
            <person name="Ang C.C."/>
            <person name="Tnah L.H."/>
            <person name="Lee C.T."/>
            <person name="Nishiyama T."/>
            <person name="Sese J."/>
            <person name="O'Brien M.J."/>
            <person name="Copetti D."/>
            <person name="Mohd Noor M.I."/>
            <person name="Ong R.C."/>
            <person name="Putra M."/>
            <person name="Sireger I.Z."/>
            <person name="Indrioko S."/>
            <person name="Kosugi Y."/>
            <person name="Izuno A."/>
            <person name="Isagi Y."/>
            <person name="Lee S.L."/>
            <person name="Shimizu K.K."/>
        </authorList>
    </citation>
    <scope>NUCLEOTIDE SEQUENCE [LARGE SCALE GENOMIC DNA]</scope>
    <source>
        <strain evidence="2">214</strain>
    </source>
</reference>
<gene>
    <name evidence="2" type="ORF">SLEP1_g35468</name>
</gene>
<name>A0AAV5KNA0_9ROSI</name>
<dbReference type="InterPro" id="IPR039540">
    <property type="entry name" value="UBL3-like_ubiquitin_dom"/>
</dbReference>
<accession>A0AAV5KNA0</accession>